<dbReference type="InterPro" id="IPR029063">
    <property type="entry name" value="SAM-dependent_MTases_sf"/>
</dbReference>
<dbReference type="InterPro" id="IPR026610">
    <property type="entry name" value="Hen1"/>
</dbReference>
<dbReference type="GO" id="GO:0001510">
    <property type="term" value="P:RNA methylation"/>
    <property type="evidence" value="ECO:0007669"/>
    <property type="project" value="InterPro"/>
</dbReference>
<gene>
    <name evidence="15" type="ORF">KK078_22250</name>
</gene>
<comment type="cofactor">
    <cofactor evidence="1">
        <name>Mg(2+)</name>
        <dbReference type="ChEBI" id="CHEBI:18420"/>
    </cofactor>
</comment>
<evidence type="ECO:0000256" key="9">
    <source>
        <dbReference type="ARBA" id="ARBA00022884"/>
    </source>
</evidence>
<dbReference type="InterPro" id="IPR013217">
    <property type="entry name" value="Methyltransf_12"/>
</dbReference>
<dbReference type="Pfam" id="PF08242">
    <property type="entry name" value="Methyltransf_12"/>
    <property type="match status" value="1"/>
</dbReference>
<name>A0AAP2GKR2_9BACT</name>
<keyword evidence="8" id="KW-0460">Magnesium</keyword>
<dbReference type="SUPFAM" id="SSF53335">
    <property type="entry name" value="S-adenosyl-L-methionine-dependent methyltransferases"/>
    <property type="match status" value="1"/>
</dbReference>
<proteinExistence type="inferred from homology"/>
<dbReference type="PANTHER" id="PTHR21404:SF3">
    <property type="entry name" value="SMALL RNA 2'-O-METHYLTRANSFERASE"/>
    <property type="match status" value="1"/>
</dbReference>
<evidence type="ECO:0000256" key="8">
    <source>
        <dbReference type="ARBA" id="ARBA00022842"/>
    </source>
</evidence>
<dbReference type="CDD" id="cd02440">
    <property type="entry name" value="AdoMet_MTases"/>
    <property type="match status" value="1"/>
</dbReference>
<organism evidence="15 16">
    <name type="scientific">Dawidia soli</name>
    <dbReference type="NCBI Taxonomy" id="2782352"/>
    <lineage>
        <taxon>Bacteria</taxon>
        <taxon>Pseudomonadati</taxon>
        <taxon>Bacteroidota</taxon>
        <taxon>Cytophagia</taxon>
        <taxon>Cytophagales</taxon>
        <taxon>Chryseotaleaceae</taxon>
        <taxon>Dawidia</taxon>
    </lineage>
</organism>
<reference evidence="15 16" key="1">
    <citation type="submission" date="2021-05" db="EMBL/GenBank/DDBJ databases">
        <title>A Polyphasic approach of four new species of the genus Ohtaekwangia: Ohtaekwangia histidinii sp. nov., Ohtaekwangia cretensis sp. nov., Ohtaekwangia indiensis sp. nov., Ohtaekwangia reichenbachii sp. nov. from diverse environment.</title>
        <authorList>
            <person name="Octaviana S."/>
        </authorList>
    </citation>
    <scope>NUCLEOTIDE SEQUENCE [LARGE SCALE GENOMIC DNA]</scope>
    <source>
        <strain evidence="15 16">PWU37</strain>
    </source>
</reference>
<keyword evidence="10" id="KW-0943">RNA-mediated gene silencing</keyword>
<keyword evidence="4" id="KW-0489">Methyltransferase</keyword>
<dbReference type="RefSeq" id="WP_254092529.1">
    <property type="nucleotide sequence ID" value="NZ_JAHESC010000039.1"/>
</dbReference>
<dbReference type="Gene3D" id="3.30.1610.20">
    <property type="entry name" value="Hen1, N-terminal domain"/>
    <property type="match status" value="1"/>
</dbReference>
<dbReference type="GO" id="GO:0003723">
    <property type="term" value="F:RNA binding"/>
    <property type="evidence" value="ECO:0007669"/>
    <property type="project" value="UniProtKB-KW"/>
</dbReference>
<dbReference type="Gene3D" id="3.40.50.150">
    <property type="entry name" value="Vaccinia Virus protein VP39"/>
    <property type="match status" value="1"/>
</dbReference>
<comment type="similarity">
    <text evidence="2">Belongs to the methyltransferase superfamily. HEN1 family.</text>
</comment>
<evidence type="ECO:0000256" key="2">
    <source>
        <dbReference type="ARBA" id="ARBA00009026"/>
    </source>
</evidence>
<protein>
    <recommendedName>
        <fullName evidence="3">Small RNA 2'-O-methyltransferase</fullName>
        <ecNumber evidence="11">2.1.1.386</ecNumber>
    </recommendedName>
</protein>
<evidence type="ECO:0000256" key="11">
    <source>
        <dbReference type="ARBA" id="ARBA00035025"/>
    </source>
</evidence>
<evidence type="ECO:0000313" key="16">
    <source>
        <dbReference type="Proteomes" id="UP001319180"/>
    </source>
</evidence>
<sequence>MLFTITTTHSPATDLCYLLHKHPAKLQAVELSQGVAHIFYPHADDDKCTVALLLDIDPVGLVRKSGEGGPDAFTLGHYVNDRPYVSSSFMSVAIAKAFSTAMNGKCEKRPELVDIVMPFDITLSVLPAAKGGELLIRRLFEPLGYSVAVERYALDEHFPEWGPSKYFTVNLKANLKLKDLLTHVYVLIPVLDNEKHYWVSQHEVEKLLTKGEGWLKDHPAREQIIRRYLRNIGGLAKNALVRLTEDEPVGPVAPEEDHAQDIARETLHDKRLKVVLDELVASGSNTVVDLGCGEGKLLKMLLRERQFSVILGVDVSHRILERAAERLRLDEMPPKQKERITLAQGALTYRDKRLAGFDAAAIVEVIEHLDVNRLKAFERVVFEFAKPKTVVLTTPNREYNELFETLDAGTMRHSDHRFEWDRNEFETWASNVAVRNKYRVTFKPVGDVHERVGAPTQMAIFKADQYE</sequence>
<dbReference type="InterPro" id="IPR024740">
    <property type="entry name" value="Hen1_N"/>
</dbReference>
<keyword evidence="5" id="KW-0808">Transferase</keyword>
<evidence type="ECO:0000256" key="6">
    <source>
        <dbReference type="ARBA" id="ARBA00022691"/>
    </source>
</evidence>
<dbReference type="PANTHER" id="PTHR21404">
    <property type="entry name" value="HEN1"/>
    <property type="match status" value="1"/>
</dbReference>
<keyword evidence="16" id="KW-1185">Reference proteome</keyword>
<evidence type="ECO:0000256" key="1">
    <source>
        <dbReference type="ARBA" id="ARBA00001946"/>
    </source>
</evidence>
<dbReference type="InterPro" id="IPR038546">
    <property type="entry name" value="Hen1_N_sf"/>
</dbReference>
<dbReference type="EC" id="2.1.1.386" evidence="11"/>
<keyword evidence="9" id="KW-0694">RNA-binding</keyword>
<keyword evidence="6" id="KW-0949">S-adenosyl-L-methionine</keyword>
<evidence type="ECO:0000256" key="10">
    <source>
        <dbReference type="ARBA" id="ARBA00023158"/>
    </source>
</evidence>
<keyword evidence="7" id="KW-0479">Metal-binding</keyword>
<evidence type="ECO:0000259" key="14">
    <source>
        <dbReference type="Pfam" id="PF12623"/>
    </source>
</evidence>
<comment type="catalytic activity">
    <reaction evidence="12">
        <text>small RNA 3'-end nucleotide + S-adenosyl-L-methionine = small RNA 3'-end 2'-O-methylnucleotide + S-adenosyl-L-homocysteine + H(+)</text>
        <dbReference type="Rhea" id="RHEA:37887"/>
        <dbReference type="Rhea" id="RHEA-COMP:10415"/>
        <dbReference type="Rhea" id="RHEA-COMP:10416"/>
        <dbReference type="ChEBI" id="CHEBI:15378"/>
        <dbReference type="ChEBI" id="CHEBI:57856"/>
        <dbReference type="ChEBI" id="CHEBI:59789"/>
        <dbReference type="ChEBI" id="CHEBI:74896"/>
        <dbReference type="ChEBI" id="CHEBI:74898"/>
        <dbReference type="EC" id="2.1.1.386"/>
    </reaction>
</comment>
<dbReference type="Proteomes" id="UP001319180">
    <property type="component" value="Unassembled WGS sequence"/>
</dbReference>
<feature type="domain" description="Hen1 N-terminal" evidence="14">
    <location>
        <begin position="1"/>
        <end position="243"/>
    </location>
</feature>
<comment type="caution">
    <text evidence="15">The sequence shown here is derived from an EMBL/GenBank/DDBJ whole genome shotgun (WGS) entry which is preliminary data.</text>
</comment>
<evidence type="ECO:0000256" key="4">
    <source>
        <dbReference type="ARBA" id="ARBA00022603"/>
    </source>
</evidence>
<evidence type="ECO:0000256" key="7">
    <source>
        <dbReference type="ARBA" id="ARBA00022723"/>
    </source>
</evidence>
<dbReference type="InterPro" id="IPR024026">
    <property type="entry name" value="3'-RNA_MeTfrase_Hen1_bac"/>
</dbReference>
<evidence type="ECO:0000256" key="5">
    <source>
        <dbReference type="ARBA" id="ARBA00022679"/>
    </source>
</evidence>
<evidence type="ECO:0000256" key="3">
    <source>
        <dbReference type="ARBA" id="ARBA00021330"/>
    </source>
</evidence>
<dbReference type="AlphaFoldDB" id="A0AAP2GKR2"/>
<evidence type="ECO:0000256" key="12">
    <source>
        <dbReference type="ARBA" id="ARBA00048418"/>
    </source>
</evidence>
<dbReference type="GO" id="GO:0046872">
    <property type="term" value="F:metal ion binding"/>
    <property type="evidence" value="ECO:0007669"/>
    <property type="project" value="UniProtKB-KW"/>
</dbReference>
<dbReference type="EMBL" id="JAHESC010000039">
    <property type="protein sequence ID" value="MBT1689303.1"/>
    <property type="molecule type" value="Genomic_DNA"/>
</dbReference>
<accession>A0AAP2GKR2</accession>
<dbReference type="GO" id="GO:0090486">
    <property type="term" value="F:small RNA 2'-O-methyltransferase activity"/>
    <property type="evidence" value="ECO:0007669"/>
    <property type="project" value="UniProtKB-EC"/>
</dbReference>
<evidence type="ECO:0000313" key="15">
    <source>
        <dbReference type="EMBL" id="MBT1689303.1"/>
    </source>
</evidence>
<dbReference type="NCBIfam" id="TIGR04074">
    <property type="entry name" value="bacter_Hen1"/>
    <property type="match status" value="1"/>
</dbReference>
<feature type="domain" description="Methyltransferase type 12" evidence="13">
    <location>
        <begin position="288"/>
        <end position="387"/>
    </location>
</feature>
<dbReference type="Pfam" id="PF12623">
    <property type="entry name" value="Hen1_L"/>
    <property type="match status" value="1"/>
</dbReference>
<evidence type="ECO:0000259" key="13">
    <source>
        <dbReference type="Pfam" id="PF08242"/>
    </source>
</evidence>
<dbReference type="GO" id="GO:0031047">
    <property type="term" value="P:regulatory ncRNA-mediated gene silencing"/>
    <property type="evidence" value="ECO:0007669"/>
    <property type="project" value="UniProtKB-KW"/>
</dbReference>